<dbReference type="Proteomes" id="UP000053989">
    <property type="component" value="Unassembled WGS sequence"/>
</dbReference>
<dbReference type="HOGENOM" id="CLU_1950085_0_0_1"/>
<feature type="compositionally biased region" description="Low complexity" evidence="1">
    <location>
        <begin position="111"/>
        <end position="123"/>
    </location>
</feature>
<dbReference type="InParanoid" id="A0A0C3AIJ2"/>
<keyword evidence="3" id="KW-1185">Reference proteome</keyword>
<reference evidence="2 3" key="1">
    <citation type="submission" date="2014-04" db="EMBL/GenBank/DDBJ databases">
        <authorList>
            <consortium name="DOE Joint Genome Institute"/>
            <person name="Kuo A."/>
            <person name="Kohler A."/>
            <person name="Nagy L.G."/>
            <person name="Floudas D."/>
            <person name="Copeland A."/>
            <person name="Barry K.W."/>
            <person name="Cichocki N."/>
            <person name="Veneault-Fourrey C."/>
            <person name="LaButti K."/>
            <person name="Lindquist E.A."/>
            <person name="Lipzen A."/>
            <person name="Lundell T."/>
            <person name="Morin E."/>
            <person name="Murat C."/>
            <person name="Sun H."/>
            <person name="Tunlid A."/>
            <person name="Henrissat B."/>
            <person name="Grigoriev I.V."/>
            <person name="Hibbett D.S."/>
            <person name="Martin F."/>
            <person name="Nordberg H.P."/>
            <person name="Cantor M.N."/>
            <person name="Hua S.X."/>
        </authorList>
    </citation>
    <scope>NUCLEOTIDE SEQUENCE [LARGE SCALE GENOMIC DNA]</scope>
    <source>
        <strain evidence="2 3">Foug A</strain>
    </source>
</reference>
<name>A0A0C3AIJ2_9AGAM</name>
<evidence type="ECO:0000256" key="1">
    <source>
        <dbReference type="SAM" id="MobiDB-lite"/>
    </source>
</evidence>
<feature type="compositionally biased region" description="Polar residues" evidence="1">
    <location>
        <begin position="96"/>
        <end position="110"/>
    </location>
</feature>
<feature type="region of interest" description="Disordered" evidence="1">
    <location>
        <begin position="94"/>
        <end position="129"/>
    </location>
</feature>
<organism evidence="2 3">
    <name type="scientific">Scleroderma citrinum Foug A</name>
    <dbReference type="NCBI Taxonomy" id="1036808"/>
    <lineage>
        <taxon>Eukaryota</taxon>
        <taxon>Fungi</taxon>
        <taxon>Dikarya</taxon>
        <taxon>Basidiomycota</taxon>
        <taxon>Agaricomycotina</taxon>
        <taxon>Agaricomycetes</taxon>
        <taxon>Agaricomycetidae</taxon>
        <taxon>Boletales</taxon>
        <taxon>Sclerodermatineae</taxon>
        <taxon>Sclerodermataceae</taxon>
        <taxon>Scleroderma</taxon>
    </lineage>
</organism>
<proteinExistence type="predicted"/>
<dbReference type="AlphaFoldDB" id="A0A0C3AIJ2"/>
<protein>
    <submittedName>
        <fullName evidence="2">Uncharacterized protein</fullName>
    </submittedName>
</protein>
<dbReference type="EMBL" id="KN822026">
    <property type="protein sequence ID" value="KIM64722.1"/>
    <property type="molecule type" value="Genomic_DNA"/>
</dbReference>
<sequence>MEERTKGQETLGLFLSVIPDQDPSSLSAGCCVCPEDTKMDNKALGPVAGHTRDGAAAMVNVEHDPRHGNASSWNNCKLGLCVIGAVLSRQPLARAYQQSGSAQAPRSTGGLSASPPKSLLSPPERGLYI</sequence>
<reference evidence="3" key="2">
    <citation type="submission" date="2015-01" db="EMBL/GenBank/DDBJ databases">
        <title>Evolutionary Origins and Diversification of the Mycorrhizal Mutualists.</title>
        <authorList>
            <consortium name="DOE Joint Genome Institute"/>
            <consortium name="Mycorrhizal Genomics Consortium"/>
            <person name="Kohler A."/>
            <person name="Kuo A."/>
            <person name="Nagy L.G."/>
            <person name="Floudas D."/>
            <person name="Copeland A."/>
            <person name="Barry K.W."/>
            <person name="Cichocki N."/>
            <person name="Veneault-Fourrey C."/>
            <person name="LaButti K."/>
            <person name="Lindquist E.A."/>
            <person name="Lipzen A."/>
            <person name="Lundell T."/>
            <person name="Morin E."/>
            <person name="Murat C."/>
            <person name="Riley R."/>
            <person name="Ohm R."/>
            <person name="Sun H."/>
            <person name="Tunlid A."/>
            <person name="Henrissat B."/>
            <person name="Grigoriev I.V."/>
            <person name="Hibbett D.S."/>
            <person name="Martin F."/>
        </authorList>
    </citation>
    <scope>NUCLEOTIDE SEQUENCE [LARGE SCALE GENOMIC DNA]</scope>
    <source>
        <strain evidence="3">Foug A</strain>
    </source>
</reference>
<accession>A0A0C3AIJ2</accession>
<evidence type="ECO:0000313" key="3">
    <source>
        <dbReference type="Proteomes" id="UP000053989"/>
    </source>
</evidence>
<evidence type="ECO:0000313" key="2">
    <source>
        <dbReference type="EMBL" id="KIM64722.1"/>
    </source>
</evidence>
<gene>
    <name evidence="2" type="ORF">SCLCIDRAFT_1212781</name>
</gene>